<accession>A0A2V4C1Z1</accession>
<name>A0A2V4C1Z1_9FLAO</name>
<organism evidence="2 3">
    <name type="scientific">Flavobacterium cheongpyeongense</name>
    <dbReference type="NCBI Taxonomy" id="2212651"/>
    <lineage>
        <taxon>Bacteria</taxon>
        <taxon>Pseudomonadati</taxon>
        <taxon>Bacteroidota</taxon>
        <taxon>Flavobacteriia</taxon>
        <taxon>Flavobacteriales</taxon>
        <taxon>Flavobacteriaceae</taxon>
        <taxon>Flavobacterium</taxon>
    </lineage>
</organism>
<evidence type="ECO:0000313" key="3">
    <source>
        <dbReference type="Proteomes" id="UP000247903"/>
    </source>
</evidence>
<keyword evidence="3" id="KW-1185">Reference proteome</keyword>
<evidence type="ECO:0000313" key="2">
    <source>
        <dbReference type="EMBL" id="PXY40234.1"/>
    </source>
</evidence>
<dbReference type="Proteomes" id="UP000247903">
    <property type="component" value="Unassembled WGS sequence"/>
</dbReference>
<dbReference type="AlphaFoldDB" id="A0A2V4C1Z1"/>
<gene>
    <name evidence="2" type="ORF">DMB65_14320</name>
</gene>
<reference evidence="2 3" key="1">
    <citation type="submission" date="2018-05" db="EMBL/GenBank/DDBJ databases">
        <title>Flavobacterium sp. strain IMCC34759, incomplete genome.</title>
        <authorList>
            <person name="Joung Y."/>
            <person name="Cho J."/>
        </authorList>
    </citation>
    <scope>NUCLEOTIDE SEQUENCE [LARGE SCALE GENOMIC DNA]</scope>
    <source>
        <strain evidence="2 3">IMCC34759</strain>
    </source>
</reference>
<feature type="chain" id="PRO_5015945082" evidence="1">
    <location>
        <begin position="20"/>
        <end position="123"/>
    </location>
</feature>
<comment type="caution">
    <text evidence="2">The sequence shown here is derived from an EMBL/GenBank/DDBJ whole genome shotgun (WGS) entry which is preliminary data.</text>
</comment>
<dbReference type="EMBL" id="QJHK01000012">
    <property type="protein sequence ID" value="PXY40234.1"/>
    <property type="molecule type" value="Genomic_DNA"/>
</dbReference>
<dbReference type="RefSeq" id="WP_110307323.1">
    <property type="nucleotide sequence ID" value="NZ_QJHK01000012.1"/>
</dbReference>
<dbReference type="OrthoDB" id="1358646at2"/>
<evidence type="ECO:0000256" key="1">
    <source>
        <dbReference type="SAM" id="SignalP"/>
    </source>
</evidence>
<protein>
    <submittedName>
        <fullName evidence="2">Uncharacterized protein</fullName>
    </submittedName>
</protein>
<sequence>MNKYLKYLISLFLAFVLIANDGTLDSQAKSADYYQSSYVILKRELDFKNSRLYVLGRFISRVQASFSIPLPSLEFSDVCSFQIRILLKLRTLLYQHINSFIKQSVFLNELLTSNNLYKSLYSA</sequence>
<feature type="signal peptide" evidence="1">
    <location>
        <begin position="1"/>
        <end position="19"/>
    </location>
</feature>
<keyword evidence="1" id="KW-0732">Signal</keyword>
<proteinExistence type="predicted"/>